<dbReference type="GO" id="GO:0016887">
    <property type="term" value="F:ATP hydrolysis activity"/>
    <property type="evidence" value="ECO:0007669"/>
    <property type="project" value="InterPro"/>
</dbReference>
<proteinExistence type="predicted"/>
<dbReference type="STRING" id="930129.SAMN05216352_104265"/>
<dbReference type="AlphaFoldDB" id="A0A1G8HHV2"/>
<dbReference type="OrthoDB" id="9802264at2"/>
<keyword evidence="3 5" id="KW-0067">ATP-binding</keyword>
<dbReference type="InterPro" id="IPR003439">
    <property type="entry name" value="ABC_transporter-like_ATP-bd"/>
</dbReference>
<dbReference type="EMBL" id="FNDU01000004">
    <property type="protein sequence ID" value="SDI06175.1"/>
    <property type="molecule type" value="Genomic_DNA"/>
</dbReference>
<dbReference type="PROSITE" id="PS50893">
    <property type="entry name" value="ABC_TRANSPORTER_2"/>
    <property type="match status" value="1"/>
</dbReference>
<dbReference type="Gene3D" id="3.40.50.300">
    <property type="entry name" value="P-loop containing nucleotide triphosphate hydrolases"/>
    <property type="match status" value="1"/>
</dbReference>
<dbReference type="InterPro" id="IPR050166">
    <property type="entry name" value="ABC_transporter_ATP-bind"/>
</dbReference>
<keyword evidence="2" id="KW-0547">Nucleotide-binding</keyword>
<dbReference type="InterPro" id="IPR027417">
    <property type="entry name" value="P-loop_NTPase"/>
</dbReference>
<organism evidence="5 6">
    <name type="scientific">Alteribacillus bidgolensis</name>
    <dbReference type="NCBI Taxonomy" id="930129"/>
    <lineage>
        <taxon>Bacteria</taxon>
        <taxon>Bacillati</taxon>
        <taxon>Bacillota</taxon>
        <taxon>Bacilli</taxon>
        <taxon>Bacillales</taxon>
        <taxon>Bacillaceae</taxon>
        <taxon>Alteribacillus</taxon>
    </lineage>
</organism>
<evidence type="ECO:0000259" key="4">
    <source>
        <dbReference type="PROSITE" id="PS50893"/>
    </source>
</evidence>
<dbReference type="Proteomes" id="UP000199017">
    <property type="component" value="Unassembled WGS sequence"/>
</dbReference>
<dbReference type="SMART" id="SM00382">
    <property type="entry name" value="AAA"/>
    <property type="match status" value="1"/>
</dbReference>
<dbReference type="PANTHER" id="PTHR42788:SF2">
    <property type="entry name" value="ABC TRANSPORTER ATP-BINDING PROTEIN"/>
    <property type="match status" value="1"/>
</dbReference>
<dbReference type="InterPro" id="IPR003593">
    <property type="entry name" value="AAA+_ATPase"/>
</dbReference>
<dbReference type="InterPro" id="IPR017871">
    <property type="entry name" value="ABC_transporter-like_CS"/>
</dbReference>
<accession>A0A1G8HHV2</accession>
<dbReference type="CDD" id="cd03293">
    <property type="entry name" value="ABC_NrtD_SsuB_transporters"/>
    <property type="match status" value="1"/>
</dbReference>
<dbReference type="RefSeq" id="WP_091583893.1">
    <property type="nucleotide sequence ID" value="NZ_FNDU01000004.1"/>
</dbReference>
<dbReference type="PROSITE" id="PS00211">
    <property type="entry name" value="ABC_TRANSPORTER_1"/>
    <property type="match status" value="1"/>
</dbReference>
<feature type="domain" description="ABC transporter" evidence="4">
    <location>
        <begin position="16"/>
        <end position="245"/>
    </location>
</feature>
<dbReference type="GO" id="GO:0005524">
    <property type="term" value="F:ATP binding"/>
    <property type="evidence" value="ECO:0007669"/>
    <property type="project" value="UniProtKB-KW"/>
</dbReference>
<evidence type="ECO:0000313" key="6">
    <source>
        <dbReference type="Proteomes" id="UP000199017"/>
    </source>
</evidence>
<evidence type="ECO:0000313" key="5">
    <source>
        <dbReference type="EMBL" id="SDI06175.1"/>
    </source>
</evidence>
<dbReference type="SUPFAM" id="SSF52540">
    <property type="entry name" value="P-loop containing nucleoside triphosphate hydrolases"/>
    <property type="match status" value="1"/>
</dbReference>
<evidence type="ECO:0000256" key="3">
    <source>
        <dbReference type="ARBA" id="ARBA00022840"/>
    </source>
</evidence>
<dbReference type="Pfam" id="PF00005">
    <property type="entry name" value="ABC_tran"/>
    <property type="match status" value="1"/>
</dbReference>
<protein>
    <submittedName>
        <fullName evidence="5">Putative hydroxymethylpyrimidine transport system ATP-binding protein</fullName>
    </submittedName>
</protein>
<gene>
    <name evidence="5" type="ORF">SAMN05216352_104265</name>
</gene>
<sequence length="265" mass="30359">MVKTNNINPESSGSQLHFQQVSFHYGQESSSIFQQLNVDIRKGEFVSLLGPSGSGKSTFFRLATGLENPAEGNIFINQKEEKNRLGKVGYMPQNDLLLPWRTVLENGVLPLEIKGVRKKEARKQVISHLEKFGLAGTEHQYPHELSGGMRQRVSFLRAMLSGNDILLLDEPFSALDSMTRFSMQEWLLEQWSTWQKTLIFITHDIEEALFLSDRVLLFTEPPIENNLEEVIIPLSRPRERNTRSDPEFMALKQELLNKMTSKVQL</sequence>
<keyword evidence="1" id="KW-0813">Transport</keyword>
<reference evidence="5 6" key="1">
    <citation type="submission" date="2016-10" db="EMBL/GenBank/DDBJ databases">
        <authorList>
            <person name="de Groot N.N."/>
        </authorList>
    </citation>
    <scope>NUCLEOTIDE SEQUENCE [LARGE SCALE GENOMIC DNA]</scope>
    <source>
        <strain evidence="6">P4B,CCM 7963,CECT 7998,DSM 25260,IBRC-M 10614,KCTC 13821</strain>
    </source>
</reference>
<evidence type="ECO:0000256" key="2">
    <source>
        <dbReference type="ARBA" id="ARBA00022741"/>
    </source>
</evidence>
<keyword evidence="6" id="KW-1185">Reference proteome</keyword>
<dbReference type="PANTHER" id="PTHR42788">
    <property type="entry name" value="TAURINE IMPORT ATP-BINDING PROTEIN-RELATED"/>
    <property type="match status" value="1"/>
</dbReference>
<name>A0A1G8HHV2_9BACI</name>
<evidence type="ECO:0000256" key="1">
    <source>
        <dbReference type="ARBA" id="ARBA00022448"/>
    </source>
</evidence>